<dbReference type="EMBL" id="BGZK01001107">
    <property type="protein sequence ID" value="GBP71416.1"/>
    <property type="molecule type" value="Genomic_DNA"/>
</dbReference>
<gene>
    <name evidence="1" type="ORF">EVAR_44784_1</name>
</gene>
<dbReference type="AlphaFoldDB" id="A0A4C1Y694"/>
<comment type="caution">
    <text evidence="1">The sequence shown here is derived from an EMBL/GenBank/DDBJ whole genome shotgun (WGS) entry which is preliminary data.</text>
</comment>
<accession>A0A4C1Y694</accession>
<dbReference type="Proteomes" id="UP000299102">
    <property type="component" value="Unassembled WGS sequence"/>
</dbReference>
<evidence type="ECO:0000313" key="1">
    <source>
        <dbReference type="EMBL" id="GBP71416.1"/>
    </source>
</evidence>
<proteinExistence type="predicted"/>
<name>A0A4C1Y694_EUMVA</name>
<sequence length="105" mass="11783">MSVGDVGVYYVYQTIWDFQEIEFMNEACVPYPIKGSYVEKDRYSLFLGFEALRDIFDKSKGLLGTGVAFTRRLAASRREEGSCSGPILCCGIYVHVMQGFVLGSQ</sequence>
<keyword evidence="2" id="KW-1185">Reference proteome</keyword>
<reference evidence="1 2" key="1">
    <citation type="journal article" date="2019" name="Commun. Biol.">
        <title>The bagworm genome reveals a unique fibroin gene that provides high tensile strength.</title>
        <authorList>
            <person name="Kono N."/>
            <person name="Nakamura H."/>
            <person name="Ohtoshi R."/>
            <person name="Tomita M."/>
            <person name="Numata K."/>
            <person name="Arakawa K."/>
        </authorList>
    </citation>
    <scope>NUCLEOTIDE SEQUENCE [LARGE SCALE GENOMIC DNA]</scope>
</reference>
<evidence type="ECO:0000313" key="2">
    <source>
        <dbReference type="Proteomes" id="UP000299102"/>
    </source>
</evidence>
<organism evidence="1 2">
    <name type="scientific">Eumeta variegata</name>
    <name type="common">Bagworm moth</name>
    <name type="synonym">Eumeta japonica</name>
    <dbReference type="NCBI Taxonomy" id="151549"/>
    <lineage>
        <taxon>Eukaryota</taxon>
        <taxon>Metazoa</taxon>
        <taxon>Ecdysozoa</taxon>
        <taxon>Arthropoda</taxon>
        <taxon>Hexapoda</taxon>
        <taxon>Insecta</taxon>
        <taxon>Pterygota</taxon>
        <taxon>Neoptera</taxon>
        <taxon>Endopterygota</taxon>
        <taxon>Lepidoptera</taxon>
        <taxon>Glossata</taxon>
        <taxon>Ditrysia</taxon>
        <taxon>Tineoidea</taxon>
        <taxon>Psychidae</taxon>
        <taxon>Oiketicinae</taxon>
        <taxon>Eumeta</taxon>
    </lineage>
</organism>
<protein>
    <submittedName>
        <fullName evidence="1">Uncharacterized protein</fullName>
    </submittedName>
</protein>